<dbReference type="InterPro" id="IPR001611">
    <property type="entry name" value="Leu-rich_rpt"/>
</dbReference>
<keyword evidence="4" id="KW-0812">Transmembrane</keyword>
<keyword evidence="3" id="KW-0677">Repeat</keyword>
<evidence type="ECO:0000256" key="2">
    <source>
        <dbReference type="ARBA" id="ARBA00022729"/>
    </source>
</evidence>
<evidence type="ECO:0008006" key="7">
    <source>
        <dbReference type="Google" id="ProtNLM"/>
    </source>
</evidence>
<protein>
    <recommendedName>
        <fullName evidence="7">Leucine rich repeat containing 32</fullName>
    </recommendedName>
</protein>
<evidence type="ECO:0000313" key="5">
    <source>
        <dbReference type="Ensembl" id="ENSTMTP00000001531.1"/>
    </source>
</evidence>
<organism evidence="5 6">
    <name type="scientific">Terrapene triunguis</name>
    <name type="common">Three-toed box turtle</name>
    <dbReference type="NCBI Taxonomy" id="2587831"/>
    <lineage>
        <taxon>Eukaryota</taxon>
        <taxon>Metazoa</taxon>
        <taxon>Chordata</taxon>
        <taxon>Craniata</taxon>
        <taxon>Vertebrata</taxon>
        <taxon>Euteleostomi</taxon>
        <taxon>Archelosauria</taxon>
        <taxon>Testudinata</taxon>
        <taxon>Testudines</taxon>
        <taxon>Cryptodira</taxon>
        <taxon>Durocryptodira</taxon>
        <taxon>Testudinoidea</taxon>
        <taxon>Emydidae</taxon>
        <taxon>Terrapene</taxon>
    </lineage>
</organism>
<dbReference type="InterPro" id="IPR003591">
    <property type="entry name" value="Leu-rich_rpt_typical-subtyp"/>
</dbReference>
<keyword evidence="4" id="KW-0472">Membrane</keyword>
<dbReference type="Proteomes" id="UP000472274">
    <property type="component" value="Unplaced"/>
</dbReference>
<dbReference type="InterPro" id="IPR032675">
    <property type="entry name" value="LRR_dom_sf"/>
</dbReference>
<dbReference type="Pfam" id="PF00560">
    <property type="entry name" value="LRR_1"/>
    <property type="match status" value="1"/>
</dbReference>
<name>A0A674HWZ5_9SAUR</name>
<sequence length="738" mass="82606">MNSGDLAVGSCLPPSCLIFVQEREQRCCVVPSLSLSCDLLAQPRCICVTQAGGLQQHTPITWPSSGASLKVIVPAGPSLEGCGARGRSDESVTSGTDLTGQSVRSAGAPKACLGLRTFPKKLGHGVKQLDLSDNFIQNLTESCTSKLGQLEHLNMHFNQLATVSEMALTHLTHLHSLLLAANHLDRNYFTNGRAFGSLRNLKVLDLSANNLDSDMAAWYFSKLTSLKKLDLSWNKMTRLPGSIFQGTLKLREINLNNNYITEIEEGAFEALLNLKVVNLAMNSLHCISGFSLTQLQVLNLSYNALEFFVTEERKEHYQLQVLDLSHNKLIYFPELPKVHRLTHLNLSDNAMVSLAPSSTNTTEFRLQYDEMARPNISLNIYNAAARLNLLYLFPVTFLHNLSSLQNLNMEPGVIHDNAFLSVRSLDLQGNFIHSLPKWFFGILPKLETLDLGSNSLQPCESQNANKREIPIGHNSAQRGNCTSFCDIPQLKYLSLRRNNIVRLYPYMFNQTSLVSLDLSENEDLFMPKGALEGLEFSLQKLSLRGNQMDNNKTEFPCLKMLKKLDVSDNKLSLLPPDLVCSPLENLDIRNNNLQALEKPATVRWSSSLNQLNVAGNPFSCCALSWLEILQAAHVSVLDLNETLCSYQDKNRNFSAKIANKTTWLCPHQIGNRYLMVLMVVVITLCFLFLSCGICCRLKKSQKLSKYLGFRSNRVDPIPYHPNKEKRTEQIAIDRVTEV</sequence>
<accession>A0A674HWZ5</accession>
<evidence type="ECO:0000256" key="3">
    <source>
        <dbReference type="ARBA" id="ARBA00022737"/>
    </source>
</evidence>
<dbReference type="AlphaFoldDB" id="A0A674HWZ5"/>
<keyword evidence="6" id="KW-1185">Reference proteome</keyword>
<dbReference type="InParanoid" id="A0A674HWZ5"/>
<dbReference type="Pfam" id="PF13855">
    <property type="entry name" value="LRR_8"/>
    <property type="match status" value="4"/>
</dbReference>
<evidence type="ECO:0000256" key="4">
    <source>
        <dbReference type="SAM" id="Phobius"/>
    </source>
</evidence>
<feature type="transmembrane region" description="Helical" evidence="4">
    <location>
        <begin position="673"/>
        <end position="695"/>
    </location>
</feature>
<dbReference type="PROSITE" id="PS51450">
    <property type="entry name" value="LRR"/>
    <property type="match status" value="3"/>
</dbReference>
<dbReference type="SMART" id="SM00369">
    <property type="entry name" value="LRR_TYP"/>
    <property type="match status" value="10"/>
</dbReference>
<proteinExistence type="predicted"/>
<evidence type="ECO:0000256" key="1">
    <source>
        <dbReference type="ARBA" id="ARBA00022614"/>
    </source>
</evidence>
<dbReference type="Gene3D" id="3.80.10.10">
    <property type="entry name" value="Ribonuclease Inhibitor"/>
    <property type="match status" value="5"/>
</dbReference>
<keyword evidence="4" id="KW-1133">Transmembrane helix</keyword>
<dbReference type="PRINTS" id="PR00019">
    <property type="entry name" value="LEURICHRPT"/>
</dbReference>
<evidence type="ECO:0000313" key="6">
    <source>
        <dbReference type="Proteomes" id="UP000472274"/>
    </source>
</evidence>
<keyword evidence="2" id="KW-0732">Signal</keyword>
<dbReference type="SUPFAM" id="SSF52058">
    <property type="entry name" value="L domain-like"/>
    <property type="match status" value="1"/>
</dbReference>
<dbReference type="PANTHER" id="PTHR24373">
    <property type="entry name" value="SLIT RELATED LEUCINE-RICH REPEAT NEURONAL PROTEIN"/>
    <property type="match status" value="1"/>
</dbReference>
<dbReference type="SMART" id="SM00365">
    <property type="entry name" value="LRR_SD22"/>
    <property type="match status" value="7"/>
</dbReference>
<keyword evidence="1" id="KW-0433">Leucine-rich repeat</keyword>
<dbReference type="Ensembl" id="ENSTMTT00000001578.1">
    <property type="protein sequence ID" value="ENSTMTP00000001531.1"/>
    <property type="gene ID" value="ENSTMTG00000001237.1"/>
</dbReference>
<reference evidence="5" key="2">
    <citation type="submission" date="2025-09" db="UniProtKB">
        <authorList>
            <consortium name="Ensembl"/>
        </authorList>
    </citation>
    <scope>IDENTIFICATION</scope>
</reference>
<dbReference type="PANTHER" id="PTHR24373:SF398">
    <property type="entry name" value="LEUCINE-RICH REPEAT-CONTAINING G-PROTEIN COUPLED RECEPTOR 6"/>
    <property type="match status" value="1"/>
</dbReference>
<reference evidence="5" key="1">
    <citation type="submission" date="2025-08" db="UniProtKB">
        <authorList>
            <consortium name="Ensembl"/>
        </authorList>
    </citation>
    <scope>IDENTIFICATION</scope>
</reference>
<dbReference type="InterPro" id="IPR050328">
    <property type="entry name" value="Dev_Immune_Receptor"/>
</dbReference>
<dbReference type="GeneTree" id="ENSGT00940000164773"/>